<dbReference type="Gene3D" id="3.20.80.10">
    <property type="entry name" value="Regulatory factor, effector binding domain"/>
    <property type="match status" value="1"/>
</dbReference>
<evidence type="ECO:0000256" key="1">
    <source>
        <dbReference type="ARBA" id="ARBA00009817"/>
    </source>
</evidence>
<dbReference type="InterPro" id="IPR011256">
    <property type="entry name" value="Reg_factor_effector_dom_sf"/>
</dbReference>
<evidence type="ECO:0008006" key="4">
    <source>
        <dbReference type="Google" id="ProtNLM"/>
    </source>
</evidence>
<dbReference type="PANTHER" id="PTHR11220">
    <property type="entry name" value="HEME-BINDING PROTEIN-RELATED"/>
    <property type="match status" value="1"/>
</dbReference>
<name>A0A7S1X8W8_9CHLO</name>
<gene>
    <name evidence="3" type="ORF">TCHU04912_LOCUS17740</name>
</gene>
<organism evidence="3">
    <name type="scientific">Tetraselmis chuii</name>
    <dbReference type="NCBI Taxonomy" id="63592"/>
    <lineage>
        <taxon>Eukaryota</taxon>
        <taxon>Viridiplantae</taxon>
        <taxon>Chlorophyta</taxon>
        <taxon>core chlorophytes</taxon>
        <taxon>Chlorodendrophyceae</taxon>
        <taxon>Chlorodendrales</taxon>
        <taxon>Chlorodendraceae</taxon>
        <taxon>Tetraselmis</taxon>
    </lineage>
</organism>
<protein>
    <recommendedName>
        <fullName evidence="4">SOUL heme-binding protein</fullName>
    </recommendedName>
</protein>
<feature type="region of interest" description="Disordered" evidence="2">
    <location>
        <begin position="58"/>
        <end position="77"/>
    </location>
</feature>
<sequence length="405" mass="45240">MAPVRLRVAPRLATARPITFHATRSSVRVRVRKIMLPRAVETEAETNTAAAMEMSFQPEATETPLSTSSSESTAASLRNASPEDVLAYMAKFLEGDLRRLVDTGRLTDARYSKDILFADPTIRVSGLDTYKLLMNSMRFLFKCQFNIYGVKITGPKEVTATWAMSMRQEQLPWQPEVVLSGRTMYEIDVERAMVLAHIDEWDSADHNNFFSIDAFTDITRQLLKGKNTPDLEAPPYTVVRRRMRYEIRKYSPFVVAETEMTSGAGPASGSGFTDLAKFIFGGNDKKLNMAMTMPVFSTASQPGPNGNRMQFVMGSQYKAPEEVPSPESGTVVCKTEDPGYIAAIEFSGWPMDFEVVQADSELRKLLLADGMSPVAGYKLARYNDPTTLPMFRRNEVLIKVEAVEL</sequence>
<evidence type="ECO:0000313" key="3">
    <source>
        <dbReference type="EMBL" id="CAD9215500.1"/>
    </source>
</evidence>
<dbReference type="PANTHER" id="PTHR11220:SF50">
    <property type="entry name" value="SOUL HEME-BINDING FAMILY PROTEIN"/>
    <property type="match status" value="1"/>
</dbReference>
<dbReference type="InterPro" id="IPR018790">
    <property type="entry name" value="DUF2358"/>
</dbReference>
<dbReference type="SUPFAM" id="SSF55136">
    <property type="entry name" value="Probable bacterial effector-binding domain"/>
    <property type="match status" value="1"/>
</dbReference>
<dbReference type="Pfam" id="PF04832">
    <property type="entry name" value="SOUL"/>
    <property type="match status" value="1"/>
</dbReference>
<dbReference type="InterPro" id="IPR006917">
    <property type="entry name" value="SOUL_heme-bd"/>
</dbReference>
<dbReference type="EMBL" id="HBGG01033878">
    <property type="protein sequence ID" value="CAD9215500.1"/>
    <property type="molecule type" value="Transcribed_RNA"/>
</dbReference>
<dbReference type="Pfam" id="PF10184">
    <property type="entry name" value="DUF2358"/>
    <property type="match status" value="1"/>
</dbReference>
<accession>A0A7S1X8W8</accession>
<comment type="similarity">
    <text evidence="1">Belongs to the HEBP family.</text>
</comment>
<evidence type="ECO:0000256" key="2">
    <source>
        <dbReference type="SAM" id="MobiDB-lite"/>
    </source>
</evidence>
<proteinExistence type="inferred from homology"/>
<dbReference type="AlphaFoldDB" id="A0A7S1X8W8"/>
<reference evidence="3" key="1">
    <citation type="submission" date="2021-01" db="EMBL/GenBank/DDBJ databases">
        <authorList>
            <person name="Corre E."/>
            <person name="Pelletier E."/>
            <person name="Niang G."/>
            <person name="Scheremetjew M."/>
            <person name="Finn R."/>
            <person name="Kale V."/>
            <person name="Holt S."/>
            <person name="Cochrane G."/>
            <person name="Meng A."/>
            <person name="Brown T."/>
            <person name="Cohen L."/>
        </authorList>
    </citation>
    <scope>NUCLEOTIDE SEQUENCE</scope>
    <source>
        <strain evidence="3">PLY429</strain>
    </source>
</reference>